<dbReference type="Gene3D" id="3.30.1050.10">
    <property type="entry name" value="SCP2 sterol-binding domain"/>
    <property type="match status" value="1"/>
</dbReference>
<dbReference type="Pfam" id="PF02036">
    <property type="entry name" value="SCP2"/>
    <property type="match status" value="1"/>
</dbReference>
<evidence type="ECO:0000313" key="3">
    <source>
        <dbReference type="Proteomes" id="UP001255856"/>
    </source>
</evidence>
<accession>A0AAD9IDY4</accession>
<dbReference type="SUPFAM" id="SSF55718">
    <property type="entry name" value="SCP-like"/>
    <property type="match status" value="1"/>
</dbReference>
<dbReference type="InterPro" id="IPR036527">
    <property type="entry name" value="SCP2_sterol-bd_dom_sf"/>
</dbReference>
<evidence type="ECO:0000313" key="2">
    <source>
        <dbReference type="EMBL" id="KAK2076429.1"/>
    </source>
</evidence>
<dbReference type="Proteomes" id="UP001255856">
    <property type="component" value="Unassembled WGS sequence"/>
</dbReference>
<proteinExistence type="predicted"/>
<feature type="domain" description="SCP2" evidence="1">
    <location>
        <begin position="13"/>
        <end position="107"/>
    </location>
</feature>
<protein>
    <recommendedName>
        <fullName evidence="1">SCP2 domain-containing protein</fullName>
    </recommendedName>
</protein>
<dbReference type="PANTHER" id="PTHR10094:SF25">
    <property type="entry name" value="SCP2 STEROL-BINDING DOMAIN-CONTAINING PROTEIN 1"/>
    <property type="match status" value="1"/>
</dbReference>
<sequence length="116" mass="12737">MANELLESLAKRLEAEPELRESLCNDIKAIVVFKIDKDEWTLDLRPGKGSLKKGPSADKVNLTLTVNSANFVQLVKGKLGAQQAFFMRKLKLQGSMGLAMKLQPILDAANEPSAKL</sequence>
<dbReference type="PANTHER" id="PTHR10094">
    <property type="entry name" value="STEROL CARRIER PROTEIN 2 SCP-2 FAMILY PROTEIN"/>
    <property type="match status" value="1"/>
</dbReference>
<gene>
    <name evidence="2" type="ORF">QBZ16_000954</name>
</gene>
<comment type="caution">
    <text evidence="2">The sequence shown here is derived from an EMBL/GenBank/DDBJ whole genome shotgun (WGS) entry which is preliminary data.</text>
</comment>
<dbReference type="GO" id="GO:0005829">
    <property type="term" value="C:cytosol"/>
    <property type="evidence" value="ECO:0007669"/>
    <property type="project" value="TreeGrafter"/>
</dbReference>
<dbReference type="EMBL" id="JASFZW010000010">
    <property type="protein sequence ID" value="KAK2076429.1"/>
    <property type="molecule type" value="Genomic_DNA"/>
</dbReference>
<evidence type="ECO:0000259" key="1">
    <source>
        <dbReference type="Pfam" id="PF02036"/>
    </source>
</evidence>
<reference evidence="2" key="1">
    <citation type="submission" date="2021-01" db="EMBL/GenBank/DDBJ databases">
        <authorList>
            <person name="Eckstrom K.M.E."/>
        </authorList>
    </citation>
    <scope>NUCLEOTIDE SEQUENCE</scope>
    <source>
        <strain evidence="2">UVCC 0001</strain>
    </source>
</reference>
<name>A0AAD9IDY4_PROWI</name>
<dbReference type="InterPro" id="IPR003033">
    <property type="entry name" value="SCP2_sterol-bd_dom"/>
</dbReference>
<keyword evidence="3" id="KW-1185">Reference proteome</keyword>
<organism evidence="2 3">
    <name type="scientific">Prototheca wickerhamii</name>
    <dbReference type="NCBI Taxonomy" id="3111"/>
    <lineage>
        <taxon>Eukaryota</taxon>
        <taxon>Viridiplantae</taxon>
        <taxon>Chlorophyta</taxon>
        <taxon>core chlorophytes</taxon>
        <taxon>Trebouxiophyceae</taxon>
        <taxon>Chlorellales</taxon>
        <taxon>Chlorellaceae</taxon>
        <taxon>Prototheca</taxon>
    </lineage>
</organism>
<dbReference type="AlphaFoldDB" id="A0AAD9IDY4"/>